<organism evidence="2 3">
    <name type="scientific">Actinomadura gamaensis</name>
    <dbReference type="NCBI Taxonomy" id="1763541"/>
    <lineage>
        <taxon>Bacteria</taxon>
        <taxon>Bacillati</taxon>
        <taxon>Actinomycetota</taxon>
        <taxon>Actinomycetes</taxon>
        <taxon>Streptosporangiales</taxon>
        <taxon>Thermomonosporaceae</taxon>
        <taxon>Actinomadura</taxon>
    </lineage>
</organism>
<dbReference type="Pfam" id="PF13560">
    <property type="entry name" value="HTH_31"/>
    <property type="match status" value="1"/>
</dbReference>
<dbReference type="Pfam" id="PF19054">
    <property type="entry name" value="DUF5753"/>
    <property type="match status" value="1"/>
</dbReference>
<reference evidence="3" key="1">
    <citation type="journal article" date="2019" name="Int. J. Syst. Evol. Microbiol.">
        <title>The Global Catalogue of Microorganisms (GCM) 10K type strain sequencing project: providing services to taxonomists for standard genome sequencing and annotation.</title>
        <authorList>
            <consortium name="The Broad Institute Genomics Platform"/>
            <consortium name="The Broad Institute Genome Sequencing Center for Infectious Disease"/>
            <person name="Wu L."/>
            <person name="Ma J."/>
        </authorList>
    </citation>
    <scope>NUCLEOTIDE SEQUENCE [LARGE SCALE GENOMIC DNA]</scope>
    <source>
        <strain evidence="3">KLKA75</strain>
    </source>
</reference>
<evidence type="ECO:0000313" key="2">
    <source>
        <dbReference type="EMBL" id="MFC4908638.1"/>
    </source>
</evidence>
<dbReference type="EMBL" id="JBHSIT010000004">
    <property type="protein sequence ID" value="MFC4908638.1"/>
    <property type="molecule type" value="Genomic_DNA"/>
</dbReference>
<evidence type="ECO:0000259" key="1">
    <source>
        <dbReference type="PROSITE" id="PS50943"/>
    </source>
</evidence>
<dbReference type="InterPro" id="IPR010982">
    <property type="entry name" value="Lambda_DNA-bd_dom_sf"/>
</dbReference>
<dbReference type="SUPFAM" id="SSF47413">
    <property type="entry name" value="lambda repressor-like DNA-binding domains"/>
    <property type="match status" value="1"/>
</dbReference>
<sequence length="297" mass="33477">MARQPSTLRMRRLGAQLRRVRTERGLTLEEACVLLKVSKSALQRMESAHVIVRRPMVEYMLGKYGVTDADFIRAMDGLASGGRSSAWIRRNRNLVPEGRPREAAMLLLDSSRVRTYHPDRFHGLLQTPDYARAILASPRNKDAAALERGVAYRMARKEPLHRGKPVELEMIVGEAAIRQHFGGPAVMAQQLRHLAEAMQWPNVQIRIVPFTALRNPALDGGFDLLDVELGDFTVAVLDSFTRVTYLEEDQEIAKYEALFDELLLVTLSLDETRSMIEHAVTEFEALARGEDDGLAKE</sequence>
<feature type="domain" description="HTH cro/C1-type" evidence="1">
    <location>
        <begin position="17"/>
        <end position="71"/>
    </location>
</feature>
<dbReference type="Gene3D" id="1.10.260.40">
    <property type="entry name" value="lambda repressor-like DNA-binding domains"/>
    <property type="match status" value="1"/>
</dbReference>
<protein>
    <submittedName>
        <fullName evidence="2">Helix-turn-helix domain-containing protein</fullName>
    </submittedName>
</protein>
<proteinExistence type="predicted"/>
<keyword evidence="3" id="KW-1185">Reference proteome</keyword>
<dbReference type="Proteomes" id="UP001595872">
    <property type="component" value="Unassembled WGS sequence"/>
</dbReference>
<dbReference type="SMART" id="SM00530">
    <property type="entry name" value="HTH_XRE"/>
    <property type="match status" value="1"/>
</dbReference>
<gene>
    <name evidence="2" type="ORF">ACFPCY_15015</name>
</gene>
<name>A0ABV9TYR0_9ACTN</name>
<comment type="caution">
    <text evidence="2">The sequence shown here is derived from an EMBL/GenBank/DDBJ whole genome shotgun (WGS) entry which is preliminary data.</text>
</comment>
<dbReference type="PROSITE" id="PS50943">
    <property type="entry name" value="HTH_CROC1"/>
    <property type="match status" value="1"/>
</dbReference>
<accession>A0ABV9TYR0</accession>
<dbReference type="RefSeq" id="WP_378255474.1">
    <property type="nucleotide sequence ID" value="NZ_JBHSIT010000004.1"/>
</dbReference>
<dbReference type="InterPro" id="IPR043917">
    <property type="entry name" value="DUF5753"/>
</dbReference>
<dbReference type="CDD" id="cd00093">
    <property type="entry name" value="HTH_XRE"/>
    <property type="match status" value="1"/>
</dbReference>
<evidence type="ECO:0000313" key="3">
    <source>
        <dbReference type="Proteomes" id="UP001595872"/>
    </source>
</evidence>
<dbReference type="InterPro" id="IPR001387">
    <property type="entry name" value="Cro/C1-type_HTH"/>
</dbReference>